<dbReference type="EMBL" id="CAXAMN010021573">
    <property type="protein sequence ID" value="CAK9060914.1"/>
    <property type="molecule type" value="Genomic_DNA"/>
</dbReference>
<evidence type="ECO:0000313" key="1">
    <source>
        <dbReference type="EMBL" id="CAK9060914.1"/>
    </source>
</evidence>
<sequence>MTMPPGRRRGLVASCLSLMVAWGLVAQWTAFLEVPQQQELQRRQILAISAGAAAQALPTPAALAGDRDRLSMVLAVRRKFLPKILKTYKELQAAGSITDDFLEEKKLKKFITALMSYGSIQRMEEAPDKISRKLQADAKEVEQFLLAKDYANAMKALETYRLDVPNGGGEFEWSAEG</sequence>
<organism evidence="1 2">
    <name type="scientific">Durusdinium trenchii</name>
    <dbReference type="NCBI Taxonomy" id="1381693"/>
    <lineage>
        <taxon>Eukaryota</taxon>
        <taxon>Sar</taxon>
        <taxon>Alveolata</taxon>
        <taxon>Dinophyceae</taxon>
        <taxon>Suessiales</taxon>
        <taxon>Symbiodiniaceae</taxon>
        <taxon>Durusdinium</taxon>
    </lineage>
</organism>
<name>A0ABP0NBF0_9DINO</name>
<comment type="caution">
    <text evidence="1">The sequence shown here is derived from an EMBL/GenBank/DDBJ whole genome shotgun (WGS) entry which is preliminary data.</text>
</comment>
<evidence type="ECO:0000313" key="2">
    <source>
        <dbReference type="Proteomes" id="UP001642484"/>
    </source>
</evidence>
<protein>
    <submittedName>
        <fullName evidence="1">Uncharacterized protein</fullName>
    </submittedName>
</protein>
<proteinExistence type="predicted"/>
<keyword evidence="2" id="KW-1185">Reference proteome</keyword>
<dbReference type="Proteomes" id="UP001642484">
    <property type="component" value="Unassembled WGS sequence"/>
</dbReference>
<accession>A0ABP0NBF0</accession>
<gene>
    <name evidence="1" type="ORF">CCMP2556_LOCUS29963</name>
</gene>
<reference evidence="1 2" key="1">
    <citation type="submission" date="2024-02" db="EMBL/GenBank/DDBJ databases">
        <authorList>
            <person name="Chen Y."/>
            <person name="Shah S."/>
            <person name="Dougan E. K."/>
            <person name="Thang M."/>
            <person name="Chan C."/>
        </authorList>
    </citation>
    <scope>NUCLEOTIDE SEQUENCE [LARGE SCALE GENOMIC DNA]</scope>
</reference>